<feature type="compositionally biased region" description="Basic and acidic residues" evidence="1">
    <location>
        <begin position="8"/>
        <end position="22"/>
    </location>
</feature>
<feature type="region of interest" description="Disordered" evidence="1">
    <location>
        <begin position="1"/>
        <end position="101"/>
    </location>
</feature>
<feature type="compositionally biased region" description="Basic and acidic residues" evidence="1">
    <location>
        <begin position="43"/>
        <end position="61"/>
    </location>
</feature>
<evidence type="ECO:0000313" key="3">
    <source>
        <dbReference type="Proteomes" id="UP000580250"/>
    </source>
</evidence>
<feature type="compositionally biased region" description="Basic and acidic residues" evidence="1">
    <location>
        <begin position="502"/>
        <end position="545"/>
    </location>
</feature>
<comment type="caution">
    <text evidence="2">The sequence shown here is derived from an EMBL/GenBank/DDBJ whole genome shotgun (WGS) entry which is preliminary data.</text>
</comment>
<feature type="compositionally biased region" description="Basic and acidic residues" evidence="1">
    <location>
        <begin position="598"/>
        <end position="608"/>
    </location>
</feature>
<feature type="compositionally biased region" description="Basic and acidic residues" evidence="1">
    <location>
        <begin position="568"/>
        <end position="591"/>
    </location>
</feature>
<feature type="compositionally biased region" description="Polar residues" evidence="1">
    <location>
        <begin position="82"/>
        <end position="93"/>
    </location>
</feature>
<feature type="compositionally biased region" description="Low complexity" evidence="1">
    <location>
        <begin position="472"/>
        <end position="491"/>
    </location>
</feature>
<dbReference type="EMBL" id="CAJEWN010000244">
    <property type="protein sequence ID" value="CAD2174927.1"/>
    <property type="molecule type" value="Genomic_DNA"/>
</dbReference>
<sequence length="608" mass="72636">MTTSSISVKDKIAQFELLKKVEESEDSVDGAKRRFGWHPQPKKTPDKEKSEERKSPRDEQRQPSPVGSDVPGANKSKIPRITSPTRLTPSPTVSPRKHEEKFQEIENNFLLEKFEEKGEANCLRKEYIKIEEYLFFEINEPLIEEEQHFIQKPQVFHSIVTDEPSHVEAFGEIERRKRDVEKTDLDLTHTLNEDKDVHFENQAEIVESYKNEIYGKEIPEETEKLVKDEEIIEEKDRKEEYLIENEENEEERKLEELKQEKVEEEEDFEFVQMPKEDEFVKMKSEKEEEIEEKKEENKEIIVMSEPLQKSEQIQSTVWLDKVPVESFINEKEVLEERKALLWPEEEKEKLNETETLIEEKPWWKTTKTEKEILISEEEKLKEENKPEMLENQQKIFVEEKEKLIEEEKDEEETDEQSSTHTVIHRPEVLIEEAVDINTPSMDRAFSLQGEEGCQTPTMSAARWKSLDERHSPSSLSSPVHSYPSPSPIIEITPPPIEDEEEWERRQMRDNEEERNIMIKEEEEKNEFNENDRNKEDEQKKLMEEEYEKKVVEEEYEQKRLMKEQEEELKRLVEDDDERDKFKEEGDEKDQLIEEEQEDTNKKFVEGKD</sequence>
<evidence type="ECO:0000256" key="1">
    <source>
        <dbReference type="SAM" id="MobiDB-lite"/>
    </source>
</evidence>
<feature type="region of interest" description="Disordered" evidence="1">
    <location>
        <begin position="404"/>
        <end position="427"/>
    </location>
</feature>
<feature type="compositionally biased region" description="Basic and acidic residues" evidence="1">
    <location>
        <begin position="250"/>
        <end position="261"/>
    </location>
</feature>
<dbReference type="Proteomes" id="UP000580250">
    <property type="component" value="Unassembled WGS sequence"/>
</dbReference>
<proteinExistence type="predicted"/>
<accession>A0A6V7VJ25</accession>
<protein>
    <submittedName>
        <fullName evidence="2">Uncharacterized protein</fullName>
    </submittedName>
</protein>
<organism evidence="2 3">
    <name type="scientific">Meloidogyne enterolobii</name>
    <name type="common">Root-knot nematode worm</name>
    <name type="synonym">Meloidogyne mayaguensis</name>
    <dbReference type="NCBI Taxonomy" id="390850"/>
    <lineage>
        <taxon>Eukaryota</taxon>
        <taxon>Metazoa</taxon>
        <taxon>Ecdysozoa</taxon>
        <taxon>Nematoda</taxon>
        <taxon>Chromadorea</taxon>
        <taxon>Rhabditida</taxon>
        <taxon>Tylenchina</taxon>
        <taxon>Tylenchomorpha</taxon>
        <taxon>Tylenchoidea</taxon>
        <taxon>Meloidogynidae</taxon>
        <taxon>Meloidogyninae</taxon>
        <taxon>Meloidogyne</taxon>
    </lineage>
</organism>
<reference evidence="2 3" key="1">
    <citation type="submission" date="2020-08" db="EMBL/GenBank/DDBJ databases">
        <authorList>
            <person name="Koutsovoulos G."/>
            <person name="Danchin GJ E."/>
        </authorList>
    </citation>
    <scope>NUCLEOTIDE SEQUENCE [LARGE SCALE GENOMIC DNA]</scope>
</reference>
<gene>
    <name evidence="2" type="ORF">MENT_LOCUS26624</name>
</gene>
<feature type="compositionally biased region" description="Acidic residues" evidence="1">
    <location>
        <begin position="406"/>
        <end position="415"/>
    </location>
</feature>
<evidence type="ECO:0000313" key="2">
    <source>
        <dbReference type="EMBL" id="CAD2174927.1"/>
    </source>
</evidence>
<name>A0A6V7VJ25_MELEN</name>
<dbReference type="AlphaFoldDB" id="A0A6V7VJ25"/>
<feature type="region of interest" description="Disordered" evidence="1">
    <location>
        <begin position="568"/>
        <end position="608"/>
    </location>
</feature>
<feature type="region of interest" description="Disordered" evidence="1">
    <location>
        <begin position="450"/>
        <end position="545"/>
    </location>
</feature>
<feature type="region of interest" description="Disordered" evidence="1">
    <location>
        <begin position="242"/>
        <end position="267"/>
    </location>
</feature>